<dbReference type="SMART" id="SM00736">
    <property type="entry name" value="CADG"/>
    <property type="match status" value="2"/>
</dbReference>
<dbReference type="Gene3D" id="2.150.10.10">
    <property type="entry name" value="Serralysin-like metalloprotease, C-terminal"/>
    <property type="match status" value="8"/>
</dbReference>
<sequence>MATINGNSQNNTLQGTSKNDTITGFAGDDFLYGVGGNDTLDGGSGDDLLFGGAGNDTYIFGAGYGNDVIDNSGGATNDTDTIKLLGLNAVDIRVYRVGNDLVLNVLADGSTLTVRQYFADADHKIDSIVFANKSTWNSSDILANLYYPEVTATTGNDTILGNPTDDALQGLEGDDTLYGNGGNDLLDGGSGADYMEGGFGNDIYVVENTGDIVVEASGAGIDTVRTSINYTLTSNIENLELTGSANLTGTGNALDNSLSGNSGNNVLDGGAGKDTMSGGDGDDTYIVDNTADVVVEGGNAGVDTVRASVSQTLAINVENLELTGGSNISGAGNALDNRIYGNAGNNVLDGGAGNDWLKGGAGNDTYRYGQNYGYDVIDNSGGATKDIDALQLVGLNPGDVQFVKSGTDLVMKVLATARTLTLQGFYLGTDHEIDRVVFSNGTVWNSTTLKASVNTPPISTNASVTTLEDTAVVLGVSHFGSYADAENSPLAAIQITAVPTVGSLQYFSGSNWGAVTVNQIISRADLDAGKLQFVPNIDANGAGYASISFKVSDGLDFSLSANTLSINVTPVNDAPTVMGPVTLADGTEDVPVILTSGQLLANAHDVDNGDVLHVQSVSVDPVYGVVTDNGDDSWIFTPVANRNGAVSFAVVISDGTATIATSAELNLAPVNDAPTGSATGELAAGSEDTPYVIYSNGLLQGLGDVDGDLLSVSNLVASHGSLSDNGDGSWVFTPEENYSGTVELTYDVIDNHGGSISASQAFEVVAIPDAPILSVPEWHPTANGGLVTLTFTGVLSQTYDFENIIGIPYGTKYVATVTYALGLSDSNSIAEVGDYWNTQSGMGFRVEFESGHVFVSDPVSPSFLVEVVNGYYGQDNIVFRSYSNVFYSLDGQVLDLEQSHISIQLDDSTSNALSNTEIPTALDLSDWSFSWGLDLSGWGLGFGRDFLYRSTLDTAESLISGDGANVRVLEGHPAELGIVSYLVDVDGSETLTVKVEGVPSGFTLSAGHTDDSGSWVLNLDDLPGLTISAPENYVGTLTLNVVAIATENSSGNSASTAHVLSLEFVAVNDAPTVSGPVSLPAGSEDVAYPLSAAQLLANASDVDAGDTLSVQSISVDPADGALEDNGDGSWTFTPVANRNGAVSFAVVISDGTATINTAATLNLAAVNDAPTGNPTTALSAGSEDTPYIFAAAALLAGFSDVDGDTLSVTNLSANHGTLADNGDDSWTFTPDANYNGAVTLRYEVIDGNGGSLAATLGFSLAVVNDAPTLQVALLDQYSGGGKAFTYTLPANTFADVDVGDSLTLSASLANGDPLPAWLSFDAASRTLSGTPPAGTLLGSIDISVTATDSGALSVSDGFTLNLYTILGTPNADTLDGSVVDDAIYGLAGNDRLYGFDGNDLLIGGAGDDYLAGGNGDDILDGGDGNDTFLGMFELGNDTLNGGGGNDRFELYVGNTSAAQAKLVTGGAGQDTYWGLYGYANYVVTDFATGAGGDTLDVSALLGVNGSANWYTGGNPFSAANGFLRLTQSGNDTLVQWDRDGAANGNYTWQTWITLQNLQASSITSDNFVDGINPDGSSAVGLVLTGTAGSDNLNGGVMDDTIYGLAGDDTLSGGVGGNDTLDGGDGNDNLSGGVGNDLLIGGAGDDYLAGGNGDDILDGGDGNDTFLGMFELGNDTLNGGGGNDRFELYVGNTSAAQAKLVTGGAGQDTYWGLYGYANYVVTDFATGAGGDTLDVSALLGVNGSANWYTGGNPFSAANGFLRLTQSGNDTLVQWDRDGAANGNYTWQTWITLQNLQATELTTENFAPSVVVLNTPPVLSAPLADQLAAEDAGFNFVVPDSTFSDSDAGDTLSYSASLANGSALPAWLSFDAATRTFSGTPAQADVGALDVRMTATDAAGFSANDVFTLTVSNVNDVPTVSGPVSLPGGVEDQSYTLSAAQLLANASDVDGDMLSVQSLAVDAADGSVVDNNDGTWTFAPAPNRNGAISFALVISDGIATANTSVNLTLAAVNDAPTGSVTLSGSALEGETLTAGNTLVDVDGLGAIGYQWQSSSDGVTWGDVIGATVASLTLDTTLVGLQVRVLASYTDGDGMFEVVPSSATAIVAQLLNPVYGSEGPDNPLYGTSASDLIQAKAGDDVVYALAGDDTVYGESGNDTLTGDDGNDTLDGGSAQNTLYGGNGNDTLTLGSGAT</sequence>
<dbReference type="InterPro" id="IPR015919">
    <property type="entry name" value="Cadherin-like_sf"/>
</dbReference>
<dbReference type="Gene3D" id="2.60.40.3440">
    <property type="match status" value="2"/>
</dbReference>
<accession>A0ABV1M6P9</accession>
<dbReference type="Pfam" id="PF05345">
    <property type="entry name" value="He_PIG"/>
    <property type="match status" value="2"/>
</dbReference>
<feature type="compositionally biased region" description="Polar residues" evidence="4">
    <location>
        <begin position="2170"/>
        <end position="2191"/>
    </location>
</feature>
<keyword evidence="7" id="KW-1185">Reference proteome</keyword>
<protein>
    <submittedName>
        <fullName evidence="6">Cadherin-like domain-containing protein</fullName>
    </submittedName>
</protein>
<reference evidence="6" key="1">
    <citation type="submission" date="2024-06" db="EMBL/GenBank/DDBJ databases">
        <title>Genome sequence of Vogesella sp. MAHUQ-64.</title>
        <authorList>
            <person name="Huq M.A."/>
        </authorList>
    </citation>
    <scope>NUCLEOTIDE SEQUENCE</scope>
    <source>
        <strain evidence="6">MAHUQ-64</strain>
    </source>
</reference>
<feature type="domain" description="Dystroglycan-type cadherin-like" evidence="5">
    <location>
        <begin position="1268"/>
        <end position="1369"/>
    </location>
</feature>
<dbReference type="InterPro" id="IPR019960">
    <property type="entry name" value="T1SS_VCA0849"/>
</dbReference>
<comment type="caution">
    <text evidence="6">The sequence shown here is derived from an EMBL/GenBank/DDBJ whole genome shotgun (WGS) entry which is preliminary data.</text>
</comment>
<dbReference type="Proteomes" id="UP001433638">
    <property type="component" value="Unassembled WGS sequence"/>
</dbReference>
<dbReference type="InterPro" id="IPR001343">
    <property type="entry name" value="Hemolysn_Ca-bd"/>
</dbReference>
<feature type="compositionally biased region" description="Low complexity" evidence="4">
    <location>
        <begin position="2153"/>
        <end position="2169"/>
    </location>
</feature>
<dbReference type="Gene3D" id="2.60.40.10">
    <property type="entry name" value="Immunoglobulins"/>
    <property type="match status" value="2"/>
</dbReference>
<comment type="subcellular location">
    <subcellularLocation>
        <location evidence="1">Secreted</location>
    </subcellularLocation>
</comment>
<dbReference type="InterPro" id="IPR041690">
    <property type="entry name" value="Cadherin_5"/>
</dbReference>
<dbReference type="EMBL" id="JBEFLD010000004">
    <property type="protein sequence ID" value="MEQ6290609.1"/>
    <property type="molecule type" value="Genomic_DNA"/>
</dbReference>
<dbReference type="InterPro" id="IPR018511">
    <property type="entry name" value="Hemolysin-typ_Ca-bd_CS"/>
</dbReference>
<evidence type="ECO:0000313" key="7">
    <source>
        <dbReference type="Proteomes" id="UP001433638"/>
    </source>
</evidence>
<dbReference type="InterPro" id="IPR011049">
    <property type="entry name" value="Serralysin-like_metalloprot_C"/>
</dbReference>
<dbReference type="Pfam" id="PF17892">
    <property type="entry name" value="Cadherin_5"/>
    <property type="match status" value="5"/>
</dbReference>
<dbReference type="PANTHER" id="PTHR38340:SF1">
    <property type="entry name" value="S-LAYER PROTEIN"/>
    <property type="match status" value="1"/>
</dbReference>
<dbReference type="Gene3D" id="2.60.40.2810">
    <property type="match status" value="2"/>
</dbReference>
<organism evidence="6 7">
    <name type="scientific">Vogesella oryzagri</name>
    <dbReference type="NCBI Taxonomy" id="3160864"/>
    <lineage>
        <taxon>Bacteria</taxon>
        <taxon>Pseudomonadati</taxon>
        <taxon>Pseudomonadota</taxon>
        <taxon>Betaproteobacteria</taxon>
        <taxon>Neisseriales</taxon>
        <taxon>Chromobacteriaceae</taxon>
        <taxon>Vogesella</taxon>
    </lineage>
</organism>
<dbReference type="PRINTS" id="PR00313">
    <property type="entry name" value="CABNDNGRPT"/>
</dbReference>
<dbReference type="Gene3D" id="2.60.40.2700">
    <property type="match status" value="1"/>
</dbReference>
<dbReference type="InterPro" id="IPR010566">
    <property type="entry name" value="Haemolys_ca-bd"/>
</dbReference>
<feature type="non-terminal residue" evidence="6">
    <location>
        <position position="2191"/>
    </location>
</feature>
<gene>
    <name evidence="6" type="ORF">ABNW52_08275</name>
</gene>
<dbReference type="SUPFAM" id="SSF49313">
    <property type="entry name" value="Cadherin-like"/>
    <property type="match status" value="2"/>
</dbReference>
<proteinExistence type="predicted"/>
<evidence type="ECO:0000259" key="5">
    <source>
        <dbReference type="SMART" id="SM00736"/>
    </source>
</evidence>
<evidence type="ECO:0000256" key="4">
    <source>
        <dbReference type="SAM" id="MobiDB-lite"/>
    </source>
</evidence>
<feature type="region of interest" description="Disordered" evidence="4">
    <location>
        <begin position="2150"/>
        <end position="2191"/>
    </location>
</feature>
<keyword evidence="3" id="KW-0106">Calcium</keyword>
<dbReference type="InterPro" id="IPR006644">
    <property type="entry name" value="Cadg"/>
</dbReference>
<dbReference type="SUPFAM" id="SSF51120">
    <property type="entry name" value="beta-Roll"/>
    <property type="match status" value="6"/>
</dbReference>
<dbReference type="NCBIfam" id="TIGR03661">
    <property type="entry name" value="T1SS_VCA0849"/>
    <property type="match status" value="2"/>
</dbReference>
<evidence type="ECO:0000256" key="3">
    <source>
        <dbReference type="ARBA" id="ARBA00022837"/>
    </source>
</evidence>
<evidence type="ECO:0000256" key="1">
    <source>
        <dbReference type="ARBA" id="ARBA00004613"/>
    </source>
</evidence>
<keyword evidence="2" id="KW-0964">Secreted</keyword>
<dbReference type="Pfam" id="PF00353">
    <property type="entry name" value="HemolysinCabind"/>
    <property type="match status" value="11"/>
</dbReference>
<feature type="region of interest" description="Disordered" evidence="4">
    <location>
        <begin position="257"/>
        <end position="281"/>
    </location>
</feature>
<feature type="domain" description="Dystroglycan-type cadherin-like" evidence="5">
    <location>
        <begin position="1816"/>
        <end position="1916"/>
    </location>
</feature>
<evidence type="ECO:0000256" key="2">
    <source>
        <dbReference type="ARBA" id="ARBA00022525"/>
    </source>
</evidence>
<dbReference type="PANTHER" id="PTHR38340">
    <property type="entry name" value="S-LAYER PROTEIN"/>
    <property type="match status" value="1"/>
</dbReference>
<dbReference type="InterPro" id="IPR013783">
    <property type="entry name" value="Ig-like_fold"/>
</dbReference>
<evidence type="ECO:0000313" key="6">
    <source>
        <dbReference type="EMBL" id="MEQ6290609.1"/>
    </source>
</evidence>
<dbReference type="InterPro" id="IPR050557">
    <property type="entry name" value="RTX_toxin/Mannuronan_C5-epim"/>
</dbReference>
<dbReference type="Pfam" id="PF06594">
    <property type="entry name" value="HCBP_related"/>
    <property type="match status" value="1"/>
</dbReference>
<name>A0ABV1M6P9_9NEIS</name>
<dbReference type="NCBIfam" id="NF012211">
    <property type="entry name" value="tand_rpt_95"/>
    <property type="match status" value="5"/>
</dbReference>
<feature type="compositionally biased region" description="Low complexity" evidence="4">
    <location>
        <begin position="257"/>
        <end position="268"/>
    </location>
</feature>
<dbReference type="PROSITE" id="PS00330">
    <property type="entry name" value="HEMOLYSIN_CALCIUM"/>
    <property type="match status" value="9"/>
</dbReference>
<dbReference type="RefSeq" id="WP_349586256.1">
    <property type="nucleotide sequence ID" value="NZ_JBEFLD010000004.1"/>
</dbReference>